<keyword evidence="2" id="KW-0732">Signal</keyword>
<dbReference type="AlphaFoldDB" id="W9Y0P9"/>
<accession>W9Y0P9</accession>
<dbReference type="EMBL" id="AMGY01000003">
    <property type="protein sequence ID" value="EXJ86347.1"/>
    <property type="molecule type" value="Genomic_DNA"/>
</dbReference>
<dbReference type="GeneID" id="19167426"/>
<dbReference type="HOGENOM" id="CLU_102253_0_0_1"/>
<keyword evidence="4" id="KW-1185">Reference proteome</keyword>
<dbReference type="RefSeq" id="XP_007731626.1">
    <property type="nucleotide sequence ID" value="XM_007733436.1"/>
</dbReference>
<gene>
    <name evidence="3" type="ORF">A1O3_03298</name>
</gene>
<evidence type="ECO:0008006" key="5">
    <source>
        <dbReference type="Google" id="ProtNLM"/>
    </source>
</evidence>
<protein>
    <recommendedName>
        <fullName evidence="5">Ubiquitin 3 binding protein But2 C-terminal domain-containing protein</fullName>
    </recommendedName>
</protein>
<dbReference type="OrthoDB" id="5356630at2759"/>
<proteinExistence type="predicted"/>
<feature type="region of interest" description="Disordered" evidence="1">
    <location>
        <begin position="38"/>
        <end position="57"/>
    </location>
</feature>
<comment type="caution">
    <text evidence="3">The sequence shown here is derived from an EMBL/GenBank/DDBJ whole genome shotgun (WGS) entry which is preliminary data.</text>
</comment>
<feature type="signal peptide" evidence="2">
    <location>
        <begin position="1"/>
        <end position="28"/>
    </location>
</feature>
<evidence type="ECO:0000256" key="1">
    <source>
        <dbReference type="SAM" id="MobiDB-lite"/>
    </source>
</evidence>
<evidence type="ECO:0000256" key="2">
    <source>
        <dbReference type="SAM" id="SignalP"/>
    </source>
</evidence>
<name>W9Y0P9_9EURO</name>
<organism evidence="3 4">
    <name type="scientific">Capronia epimyces CBS 606.96</name>
    <dbReference type="NCBI Taxonomy" id="1182542"/>
    <lineage>
        <taxon>Eukaryota</taxon>
        <taxon>Fungi</taxon>
        <taxon>Dikarya</taxon>
        <taxon>Ascomycota</taxon>
        <taxon>Pezizomycotina</taxon>
        <taxon>Eurotiomycetes</taxon>
        <taxon>Chaetothyriomycetidae</taxon>
        <taxon>Chaetothyriales</taxon>
        <taxon>Herpotrichiellaceae</taxon>
        <taxon>Capronia</taxon>
    </lineage>
</organism>
<sequence>MAKSSRQSSSIFAITLGVVLSSLILCDAAPLTSRNLARSSWNTTTPTPPVTTGTSGQPLATIYPEYTSQYNGRDGAVDFDTAQGLVSRSPTNGGADISTLVTFTVGTQYGSNICQLVFDLTNPGSSASGSLKTQIFTSLAPATADAASWPNGNLRDQELGSIDLVVGGRATWEQGSGPGATNNGFFPCSSIAGQIYGGEIVPQGDTDEVSWTAGQDGIKIIVW</sequence>
<reference evidence="3 4" key="1">
    <citation type="submission" date="2013-03" db="EMBL/GenBank/DDBJ databases">
        <title>The Genome Sequence of Capronia epimyces CBS 606.96.</title>
        <authorList>
            <consortium name="The Broad Institute Genomics Platform"/>
            <person name="Cuomo C."/>
            <person name="de Hoog S."/>
            <person name="Gorbushina A."/>
            <person name="Walker B."/>
            <person name="Young S.K."/>
            <person name="Zeng Q."/>
            <person name="Gargeya S."/>
            <person name="Fitzgerald M."/>
            <person name="Haas B."/>
            <person name="Abouelleil A."/>
            <person name="Allen A.W."/>
            <person name="Alvarado L."/>
            <person name="Arachchi H.M."/>
            <person name="Berlin A.M."/>
            <person name="Chapman S.B."/>
            <person name="Gainer-Dewar J."/>
            <person name="Goldberg J."/>
            <person name="Griggs A."/>
            <person name="Gujja S."/>
            <person name="Hansen M."/>
            <person name="Howarth C."/>
            <person name="Imamovic A."/>
            <person name="Ireland A."/>
            <person name="Larimer J."/>
            <person name="McCowan C."/>
            <person name="Murphy C."/>
            <person name="Pearson M."/>
            <person name="Poon T.W."/>
            <person name="Priest M."/>
            <person name="Roberts A."/>
            <person name="Saif S."/>
            <person name="Shea T."/>
            <person name="Sisk P."/>
            <person name="Sykes S."/>
            <person name="Wortman J."/>
            <person name="Nusbaum C."/>
            <person name="Birren B."/>
        </authorList>
    </citation>
    <scope>NUCLEOTIDE SEQUENCE [LARGE SCALE GENOMIC DNA]</scope>
    <source>
        <strain evidence="3 4">CBS 606.96</strain>
    </source>
</reference>
<feature type="chain" id="PRO_5004934892" description="Ubiquitin 3 binding protein But2 C-terminal domain-containing protein" evidence="2">
    <location>
        <begin position="29"/>
        <end position="223"/>
    </location>
</feature>
<dbReference type="Proteomes" id="UP000019478">
    <property type="component" value="Unassembled WGS sequence"/>
</dbReference>
<evidence type="ECO:0000313" key="4">
    <source>
        <dbReference type="Proteomes" id="UP000019478"/>
    </source>
</evidence>
<evidence type="ECO:0000313" key="3">
    <source>
        <dbReference type="EMBL" id="EXJ86347.1"/>
    </source>
</evidence>
<dbReference type="eggNOG" id="ENOG502SUA7">
    <property type="taxonomic scope" value="Eukaryota"/>
</dbReference>